<accession>A0A6J5VVM7</accession>
<evidence type="ECO:0000313" key="2">
    <source>
        <dbReference type="Proteomes" id="UP000507245"/>
    </source>
</evidence>
<reference evidence="2" key="1">
    <citation type="journal article" date="2020" name="Genome Biol.">
        <title>Gamete binning: chromosome-level and haplotype-resolved genome assembly enabled by high-throughput single-cell sequencing of gamete genomes.</title>
        <authorList>
            <person name="Campoy J.A."/>
            <person name="Sun H."/>
            <person name="Goel M."/>
            <person name="Jiao W.-B."/>
            <person name="Folz-Donahue K."/>
            <person name="Wang N."/>
            <person name="Rubio M."/>
            <person name="Liu C."/>
            <person name="Kukat C."/>
            <person name="Ruiz D."/>
            <person name="Huettel B."/>
            <person name="Schneeberger K."/>
        </authorList>
    </citation>
    <scope>NUCLEOTIDE SEQUENCE [LARGE SCALE GENOMIC DNA]</scope>
    <source>
        <strain evidence="2">cv. Rojo Pasion</strain>
    </source>
</reference>
<name>A0A6J5VVM7_PRUAR</name>
<sequence>MGWSFPIIAADQNPISSFSFPWHVLDPNGAERSVHLLIGNPAPAVSQSSDFGVQAGVRYIEL</sequence>
<protein>
    <submittedName>
        <fullName evidence="1">Uncharacterized protein</fullName>
    </submittedName>
</protein>
<gene>
    <name evidence="1" type="ORF">ORAREDHAP_LOCUS237</name>
</gene>
<dbReference type="AlphaFoldDB" id="A0A6J5VVM7"/>
<dbReference type="EMBL" id="CAEKKB010000001">
    <property type="protein sequence ID" value="CAB4292101.1"/>
    <property type="molecule type" value="Genomic_DNA"/>
</dbReference>
<organism evidence="1 2">
    <name type="scientific">Prunus armeniaca</name>
    <name type="common">Apricot</name>
    <name type="synonym">Armeniaca vulgaris</name>
    <dbReference type="NCBI Taxonomy" id="36596"/>
    <lineage>
        <taxon>Eukaryota</taxon>
        <taxon>Viridiplantae</taxon>
        <taxon>Streptophyta</taxon>
        <taxon>Embryophyta</taxon>
        <taxon>Tracheophyta</taxon>
        <taxon>Spermatophyta</taxon>
        <taxon>Magnoliopsida</taxon>
        <taxon>eudicotyledons</taxon>
        <taxon>Gunneridae</taxon>
        <taxon>Pentapetalae</taxon>
        <taxon>rosids</taxon>
        <taxon>fabids</taxon>
        <taxon>Rosales</taxon>
        <taxon>Rosaceae</taxon>
        <taxon>Amygdaloideae</taxon>
        <taxon>Amygdaleae</taxon>
        <taxon>Prunus</taxon>
    </lineage>
</organism>
<keyword evidence="2" id="KW-1185">Reference proteome</keyword>
<proteinExistence type="predicted"/>
<evidence type="ECO:0000313" key="1">
    <source>
        <dbReference type="EMBL" id="CAB4292101.1"/>
    </source>
</evidence>
<dbReference type="Proteomes" id="UP000507245">
    <property type="component" value="Unassembled WGS sequence"/>
</dbReference>